<evidence type="ECO:0000256" key="4">
    <source>
        <dbReference type="SAM" id="SignalP"/>
    </source>
</evidence>
<dbReference type="Gene3D" id="2.120.10.10">
    <property type="match status" value="1"/>
</dbReference>
<evidence type="ECO:0000256" key="3">
    <source>
        <dbReference type="ARBA" id="ARBA00012733"/>
    </source>
</evidence>
<keyword evidence="8" id="KW-1185">Reference proteome</keyword>
<dbReference type="InterPro" id="IPR036278">
    <property type="entry name" value="Sialidase_sf"/>
</dbReference>
<dbReference type="Gene3D" id="2.60.120.260">
    <property type="entry name" value="Galactose-binding domain-like"/>
    <property type="match status" value="1"/>
</dbReference>
<evidence type="ECO:0000259" key="5">
    <source>
        <dbReference type="Pfam" id="PF13088"/>
    </source>
</evidence>
<dbReference type="GO" id="GO:0004308">
    <property type="term" value="F:exo-alpha-sialidase activity"/>
    <property type="evidence" value="ECO:0007669"/>
    <property type="project" value="UniProtKB-EC"/>
</dbReference>
<accession>A0A853B8T1</accession>
<dbReference type="GO" id="GO:0016020">
    <property type="term" value="C:membrane"/>
    <property type="evidence" value="ECO:0007669"/>
    <property type="project" value="TreeGrafter"/>
</dbReference>
<comment type="similarity">
    <text evidence="2">Belongs to the glycosyl hydrolase 33 family.</text>
</comment>
<proteinExistence type="inferred from homology"/>
<dbReference type="PANTHER" id="PTHR10628">
    <property type="entry name" value="SIALIDASE"/>
    <property type="match status" value="1"/>
</dbReference>
<evidence type="ECO:0000313" key="8">
    <source>
        <dbReference type="Proteomes" id="UP000549616"/>
    </source>
</evidence>
<keyword evidence="4" id="KW-0732">Signal</keyword>
<dbReference type="PROSITE" id="PS51318">
    <property type="entry name" value="TAT"/>
    <property type="match status" value="1"/>
</dbReference>
<dbReference type="EC" id="3.2.1.18" evidence="3"/>
<sequence>MPVSRRTFALGVATAAAASALPARAFASPTAAPFFAESTLWDITVDPLASYHVHALAVLPDDTIIACTEGRHETCDAGPHDLLIRRSTDGGRTWSASRAVAEAVNGECWSNPTFVVDHVTGEVFLFHNNCVRLPENTSCSADSSTVYVTSSTDGGVTWSARRDLTSLFDHFPYDWAMHGPGPGHGIQLDSGRLLLSVSHRTVITGVPAAERNYGVSTVYSDDHGRTWLSGGEIPLGPDLPDVGEARVMQRRDGVVVLNSRPGSGQDWPRDIAISTDGGVTWDAPVMDFNAGLFNGVDTSLVRYTGGPRSAEVDRVLFSHPDAPMRWNMTVSVSYDEGASFRYSRSVNTGRGFYSDLAGLSDGTIVLLYGCDGDLDGSPGRVAVARFNLEWLTQGRDSLATGPDLTQRALDLGHRAPGARRSGGMVEVVRETAASAGARAVYRPGAVGDFLEYTFACGPDREYELWLRHHRTADGGVVRVTVDGAAPRVSTVDLTSYRDEGYDVVLLDRLRLRPGPHRIRFTLAGPGRGGGTVIGLDELTLVRARHQPDVREEFTVDNGGGLGFEVTGTWASGRGVPGYYGFNYASHTRGDGTDVARWRPALPGDDRYEVLASYPAASNRATDATYVVHHAGGTTPVTVDQTVPGTPLVRGGEWVSLGTFPFLGGIGGHVELSDAADNVVIADAVRFVREAR</sequence>
<feature type="domain" description="Golvesin/Xly CBD-like" evidence="6">
    <location>
        <begin position="554"/>
        <end position="688"/>
    </location>
</feature>
<dbReference type="Proteomes" id="UP000549616">
    <property type="component" value="Unassembled WGS sequence"/>
</dbReference>
<dbReference type="GO" id="GO:0006689">
    <property type="term" value="P:ganglioside catabolic process"/>
    <property type="evidence" value="ECO:0007669"/>
    <property type="project" value="TreeGrafter"/>
</dbReference>
<evidence type="ECO:0000259" key="6">
    <source>
        <dbReference type="Pfam" id="PF25275"/>
    </source>
</evidence>
<evidence type="ECO:0000313" key="7">
    <source>
        <dbReference type="EMBL" id="NYI91420.1"/>
    </source>
</evidence>
<dbReference type="Pfam" id="PF13088">
    <property type="entry name" value="BNR_2"/>
    <property type="match status" value="1"/>
</dbReference>
<dbReference type="InterPro" id="IPR033803">
    <property type="entry name" value="CBD-like_Golvesin-Xly"/>
</dbReference>
<dbReference type="CDD" id="cd15482">
    <property type="entry name" value="Sialidase_non-viral"/>
    <property type="match status" value="1"/>
</dbReference>
<protein>
    <recommendedName>
        <fullName evidence="3">exo-alpha-sialidase</fullName>
        <ecNumber evidence="3">3.2.1.18</ecNumber>
    </recommendedName>
</protein>
<feature type="signal peptide" evidence="4">
    <location>
        <begin position="1"/>
        <end position="27"/>
    </location>
</feature>
<evidence type="ECO:0000256" key="1">
    <source>
        <dbReference type="ARBA" id="ARBA00000427"/>
    </source>
</evidence>
<feature type="domain" description="Sialidase" evidence="5">
    <location>
        <begin position="77"/>
        <end position="364"/>
    </location>
</feature>
<dbReference type="GO" id="GO:0005737">
    <property type="term" value="C:cytoplasm"/>
    <property type="evidence" value="ECO:0007669"/>
    <property type="project" value="TreeGrafter"/>
</dbReference>
<dbReference type="GO" id="GO:0009313">
    <property type="term" value="P:oligosaccharide catabolic process"/>
    <property type="evidence" value="ECO:0007669"/>
    <property type="project" value="TreeGrafter"/>
</dbReference>
<gene>
    <name evidence="7" type="ORF">HNR02_004743</name>
</gene>
<dbReference type="AlphaFoldDB" id="A0A853B8T1"/>
<name>A0A853B8T1_9PSEU</name>
<dbReference type="InterPro" id="IPR006311">
    <property type="entry name" value="TAT_signal"/>
</dbReference>
<dbReference type="RefSeq" id="WP_179775309.1">
    <property type="nucleotide sequence ID" value="NZ_JACCFK010000001.1"/>
</dbReference>
<comment type="caution">
    <text evidence="7">The sequence shown here is derived from an EMBL/GenBank/DDBJ whole genome shotgun (WGS) entry which is preliminary data.</text>
</comment>
<dbReference type="Pfam" id="PF25275">
    <property type="entry name" value="Golvesin_C"/>
    <property type="match status" value="1"/>
</dbReference>
<dbReference type="PANTHER" id="PTHR10628:SF30">
    <property type="entry name" value="EXO-ALPHA-SIALIDASE"/>
    <property type="match status" value="1"/>
</dbReference>
<feature type="chain" id="PRO_5033001584" description="exo-alpha-sialidase" evidence="4">
    <location>
        <begin position="28"/>
        <end position="691"/>
    </location>
</feature>
<evidence type="ECO:0000256" key="2">
    <source>
        <dbReference type="ARBA" id="ARBA00009348"/>
    </source>
</evidence>
<dbReference type="SUPFAM" id="SSF50939">
    <property type="entry name" value="Sialidases"/>
    <property type="match status" value="1"/>
</dbReference>
<reference evidence="7 8" key="1">
    <citation type="submission" date="2020-07" db="EMBL/GenBank/DDBJ databases">
        <title>Sequencing the genomes of 1000 actinobacteria strains.</title>
        <authorList>
            <person name="Klenk H.-P."/>
        </authorList>
    </citation>
    <scope>NUCLEOTIDE SEQUENCE [LARGE SCALE GENOMIC DNA]</scope>
    <source>
        <strain evidence="7 8">DSM 104006</strain>
    </source>
</reference>
<organism evidence="7 8">
    <name type="scientific">Amycolatopsis endophytica</name>
    <dbReference type="NCBI Taxonomy" id="860233"/>
    <lineage>
        <taxon>Bacteria</taxon>
        <taxon>Bacillati</taxon>
        <taxon>Actinomycetota</taxon>
        <taxon>Actinomycetes</taxon>
        <taxon>Pseudonocardiales</taxon>
        <taxon>Pseudonocardiaceae</taxon>
        <taxon>Amycolatopsis</taxon>
    </lineage>
</organism>
<dbReference type="InterPro" id="IPR011040">
    <property type="entry name" value="Sialidase"/>
</dbReference>
<dbReference type="InterPro" id="IPR026856">
    <property type="entry name" value="Sialidase_fam"/>
</dbReference>
<comment type="catalytic activity">
    <reaction evidence="1">
        <text>Hydrolysis of alpha-(2-&gt;3)-, alpha-(2-&gt;6)-, alpha-(2-&gt;8)- glycosidic linkages of terminal sialic acid residues in oligosaccharides, glycoproteins, glycolipids, colominic acid and synthetic substrates.</text>
        <dbReference type="EC" id="3.2.1.18"/>
    </reaction>
</comment>
<dbReference type="EMBL" id="JACCFK010000001">
    <property type="protein sequence ID" value="NYI91420.1"/>
    <property type="molecule type" value="Genomic_DNA"/>
</dbReference>